<dbReference type="PROSITE" id="PS50262">
    <property type="entry name" value="G_PROTEIN_RECEP_F1_2"/>
    <property type="match status" value="1"/>
</dbReference>
<dbReference type="SUPFAM" id="SSF81321">
    <property type="entry name" value="Family A G protein-coupled receptor-like"/>
    <property type="match status" value="1"/>
</dbReference>
<keyword evidence="6 8" id="KW-0472">Membrane</keyword>
<dbReference type="EMBL" id="AY308887">
    <property type="protein sequence ID" value="AAQ95514.1"/>
    <property type="molecule type" value="Genomic_DNA"/>
</dbReference>
<feature type="transmembrane region" description="Helical" evidence="8">
    <location>
        <begin position="138"/>
        <end position="157"/>
    </location>
</feature>
<dbReference type="GO" id="GO:0005886">
    <property type="term" value="C:plasma membrane"/>
    <property type="evidence" value="ECO:0007669"/>
    <property type="project" value="UniProtKB-SubCell"/>
</dbReference>
<comment type="subcellular location">
    <subcellularLocation>
        <location evidence="1">Cell membrane</location>
        <topology evidence="1">Multi-pass membrane protein</topology>
    </subcellularLocation>
</comment>
<evidence type="ECO:0000256" key="4">
    <source>
        <dbReference type="ARBA" id="ARBA00022692"/>
    </source>
</evidence>
<evidence type="ECO:0000256" key="3">
    <source>
        <dbReference type="ARBA" id="ARBA00022606"/>
    </source>
</evidence>
<dbReference type="PRINTS" id="PR00245">
    <property type="entry name" value="OLFACTORYR"/>
</dbReference>
<evidence type="ECO:0000313" key="10">
    <source>
        <dbReference type="EMBL" id="AAQ95514.1"/>
    </source>
</evidence>
<keyword evidence="4 8" id="KW-0812">Transmembrane</keyword>
<reference evidence="10" key="1">
    <citation type="journal article" date="2004" name="Genomics">
        <title>The canine olfactory subgenome.</title>
        <authorList>
            <person name="Olender T."/>
            <person name="Fuchs T."/>
            <person name="Linhart C."/>
            <person name="Shamir R."/>
            <person name="Adams M."/>
            <person name="Kalush F."/>
            <person name="Khen M."/>
            <person name="Lancet D."/>
        </authorList>
    </citation>
    <scope>NUCLEOTIDE SEQUENCE</scope>
</reference>
<evidence type="ECO:0000256" key="2">
    <source>
        <dbReference type="ARBA" id="ARBA00022475"/>
    </source>
</evidence>
<feature type="non-terminal residue" evidence="10">
    <location>
        <position position="1"/>
    </location>
</feature>
<evidence type="ECO:0000256" key="7">
    <source>
        <dbReference type="ARBA" id="ARBA00023224"/>
    </source>
</evidence>
<dbReference type="GO" id="GO:0004984">
    <property type="term" value="F:olfactory receptor activity"/>
    <property type="evidence" value="ECO:0007669"/>
    <property type="project" value="InterPro"/>
</dbReference>
<dbReference type="InterPro" id="IPR017452">
    <property type="entry name" value="GPCR_Rhodpsn_7TM"/>
</dbReference>
<keyword evidence="5 8" id="KW-1133">Transmembrane helix</keyword>
<dbReference type="Pfam" id="PF13853">
    <property type="entry name" value="7tm_4"/>
    <property type="match status" value="1"/>
</dbReference>
<dbReference type="InterPro" id="IPR000725">
    <property type="entry name" value="Olfact_rcpt"/>
</dbReference>
<proteinExistence type="predicted"/>
<sequence length="160" mass="17667">CYTEGITSPYACLALLNPHHPIVVQGCATHLFFYLTFGINNCCLLTAMVYDRYVAICNPLRHSLIMSKETSGPAGIWITGNRVEHGHHPGNNHVCGLPSCDAYVISHFFCDARPLLKLVCMDTTVDEIINSVVRVCVLLLPMGLVFISYDVIISTILKIT</sequence>
<accession>Q6W6W1</accession>
<feature type="domain" description="G-protein coupled receptors family 1 profile" evidence="9">
    <location>
        <begin position="1"/>
        <end position="160"/>
    </location>
</feature>
<evidence type="ECO:0000256" key="5">
    <source>
        <dbReference type="ARBA" id="ARBA00022989"/>
    </source>
</evidence>
<dbReference type="AlphaFoldDB" id="Q6W6W1"/>
<evidence type="ECO:0000259" key="9">
    <source>
        <dbReference type="PROSITE" id="PS50262"/>
    </source>
</evidence>
<evidence type="ECO:0000256" key="6">
    <source>
        <dbReference type="ARBA" id="ARBA00023136"/>
    </source>
</evidence>
<evidence type="ECO:0000256" key="1">
    <source>
        <dbReference type="ARBA" id="ARBA00004651"/>
    </source>
</evidence>
<protein>
    <submittedName>
        <fullName evidence="10">Olfactory receptor family 10 subfamily J</fullName>
    </submittedName>
</protein>
<keyword evidence="2" id="KW-1003">Cell membrane</keyword>
<keyword evidence="10" id="KW-0675">Receptor</keyword>
<evidence type="ECO:0000256" key="8">
    <source>
        <dbReference type="SAM" id="Phobius"/>
    </source>
</evidence>
<dbReference type="PANTHER" id="PTHR26453">
    <property type="entry name" value="OLFACTORY RECEPTOR"/>
    <property type="match status" value="1"/>
</dbReference>
<name>Q6W6W1_CANLF</name>
<keyword evidence="3" id="KW-0716">Sensory transduction</keyword>
<dbReference type="GO" id="GO:0007186">
    <property type="term" value="P:G protein-coupled receptor signaling pathway"/>
    <property type="evidence" value="ECO:0007669"/>
    <property type="project" value="InterPro"/>
</dbReference>
<dbReference type="Gene3D" id="1.20.1070.10">
    <property type="entry name" value="Rhodopsin 7-helix transmembrane proteins"/>
    <property type="match status" value="1"/>
</dbReference>
<organism evidence="10">
    <name type="scientific">Canis lupus familiaris</name>
    <name type="common">Dog</name>
    <name type="synonym">Canis familiaris</name>
    <dbReference type="NCBI Taxonomy" id="9615"/>
    <lineage>
        <taxon>Eukaryota</taxon>
        <taxon>Metazoa</taxon>
        <taxon>Chordata</taxon>
        <taxon>Craniata</taxon>
        <taxon>Vertebrata</taxon>
        <taxon>Euteleostomi</taxon>
        <taxon>Mammalia</taxon>
        <taxon>Eutheria</taxon>
        <taxon>Laurasiatheria</taxon>
        <taxon>Carnivora</taxon>
        <taxon>Caniformia</taxon>
        <taxon>Canidae</taxon>
        <taxon>Canis</taxon>
    </lineage>
</organism>
<feature type="non-terminal residue" evidence="10">
    <location>
        <position position="160"/>
    </location>
</feature>
<keyword evidence="7" id="KW-0807">Transducer</keyword>